<gene>
    <name evidence="5" type="ORF">SAMN03084138_01629</name>
</gene>
<keyword evidence="3" id="KW-0472">Membrane</keyword>
<dbReference type="Proteomes" id="UP000182692">
    <property type="component" value="Unassembled WGS sequence"/>
</dbReference>
<dbReference type="InterPro" id="IPR016032">
    <property type="entry name" value="Sig_transdc_resp-reg_C-effctor"/>
</dbReference>
<organism evidence="5 6">
    <name type="scientific">Enterovibrio norvegicus DSM 15893</name>
    <dbReference type="NCBI Taxonomy" id="1121869"/>
    <lineage>
        <taxon>Bacteria</taxon>
        <taxon>Pseudomonadati</taxon>
        <taxon>Pseudomonadota</taxon>
        <taxon>Gammaproteobacteria</taxon>
        <taxon>Vibrionales</taxon>
        <taxon>Vibrionaceae</taxon>
        <taxon>Enterovibrio</taxon>
    </lineage>
</organism>
<dbReference type="SUPFAM" id="SSF46894">
    <property type="entry name" value="C-terminal effector domain of the bipartite response regulators"/>
    <property type="match status" value="1"/>
</dbReference>
<dbReference type="GO" id="GO:0000160">
    <property type="term" value="P:phosphorelay signal transduction system"/>
    <property type="evidence" value="ECO:0007669"/>
    <property type="project" value="InterPro"/>
</dbReference>
<dbReference type="CDD" id="cd00383">
    <property type="entry name" value="trans_reg_C"/>
    <property type="match status" value="1"/>
</dbReference>
<sequence>MINFDPVENKLFTDTRCVGISHREGLILALLIQRAPDVIEKKTIIAHAWGNVCVGETSLAKSISALRQSFLKLGIKESPIITAPRIGYRILPDRIECVETQKQETLSPPSPASPVQEQTAEPRPLGDLDTAKENIKTLLLKNGTSHVLNAFNALSITLIMVALVILSYKFNVTDWHPYYSDGEITQQRVGELILLKSSSARLSLPLRALLASNQCDCIVFVGMGDDENDLAWFHRRAQDAINLTYRTSQFPVAAAQIAQFVEERK</sequence>
<feature type="compositionally biased region" description="Polar residues" evidence="2">
    <location>
        <begin position="103"/>
        <end position="119"/>
    </location>
</feature>
<protein>
    <submittedName>
        <fullName evidence="5">DNA-binding winged helix-turn-helix (WHTH) domain-containing protein</fullName>
    </submittedName>
</protein>
<feature type="region of interest" description="Disordered" evidence="2">
    <location>
        <begin position="101"/>
        <end position="127"/>
    </location>
</feature>
<keyword evidence="3" id="KW-1133">Transmembrane helix</keyword>
<evidence type="ECO:0000256" key="1">
    <source>
        <dbReference type="ARBA" id="ARBA00023125"/>
    </source>
</evidence>
<dbReference type="Gene3D" id="1.10.10.10">
    <property type="entry name" value="Winged helix-like DNA-binding domain superfamily/Winged helix DNA-binding domain"/>
    <property type="match status" value="1"/>
</dbReference>
<dbReference type="GO" id="GO:0003677">
    <property type="term" value="F:DNA binding"/>
    <property type="evidence" value="ECO:0007669"/>
    <property type="project" value="UniProtKB-KW"/>
</dbReference>
<name>A0A1I5NKE1_9GAMM</name>
<feature type="domain" description="OmpR/PhoB-type" evidence="4">
    <location>
        <begin position="14"/>
        <end position="90"/>
    </location>
</feature>
<feature type="transmembrane region" description="Helical" evidence="3">
    <location>
        <begin position="147"/>
        <end position="168"/>
    </location>
</feature>
<dbReference type="GO" id="GO:0006355">
    <property type="term" value="P:regulation of DNA-templated transcription"/>
    <property type="evidence" value="ECO:0007669"/>
    <property type="project" value="InterPro"/>
</dbReference>
<dbReference type="SMART" id="SM00862">
    <property type="entry name" value="Trans_reg_C"/>
    <property type="match status" value="1"/>
</dbReference>
<dbReference type="EMBL" id="FOWR01000010">
    <property type="protein sequence ID" value="SFP22273.1"/>
    <property type="molecule type" value="Genomic_DNA"/>
</dbReference>
<dbReference type="Pfam" id="PF00486">
    <property type="entry name" value="Trans_reg_C"/>
    <property type="match status" value="1"/>
</dbReference>
<dbReference type="InterPro" id="IPR001867">
    <property type="entry name" value="OmpR/PhoB-type_DNA-bd"/>
</dbReference>
<accession>A0A1I5NKE1</accession>
<dbReference type="STRING" id="1121869.SAMN03084138_01629"/>
<keyword evidence="3" id="KW-0812">Transmembrane</keyword>
<keyword evidence="1 5" id="KW-0238">DNA-binding</keyword>
<evidence type="ECO:0000313" key="6">
    <source>
        <dbReference type="Proteomes" id="UP000182692"/>
    </source>
</evidence>
<proteinExistence type="predicted"/>
<evidence type="ECO:0000259" key="4">
    <source>
        <dbReference type="SMART" id="SM00862"/>
    </source>
</evidence>
<evidence type="ECO:0000313" key="5">
    <source>
        <dbReference type="EMBL" id="SFP22273.1"/>
    </source>
</evidence>
<evidence type="ECO:0000256" key="2">
    <source>
        <dbReference type="SAM" id="MobiDB-lite"/>
    </source>
</evidence>
<reference evidence="5 6" key="1">
    <citation type="submission" date="2016-10" db="EMBL/GenBank/DDBJ databases">
        <authorList>
            <person name="de Groot N.N."/>
        </authorList>
    </citation>
    <scope>NUCLEOTIDE SEQUENCE [LARGE SCALE GENOMIC DNA]</scope>
    <source>
        <strain evidence="5 6">DSM 15893</strain>
    </source>
</reference>
<evidence type="ECO:0000256" key="3">
    <source>
        <dbReference type="SAM" id="Phobius"/>
    </source>
</evidence>
<dbReference type="AlphaFoldDB" id="A0A1I5NKE1"/>
<dbReference type="RefSeq" id="WP_017012735.1">
    <property type="nucleotide sequence ID" value="NZ_FOWR01000010.1"/>
</dbReference>
<dbReference type="OrthoDB" id="5898834at2"/>
<dbReference type="InterPro" id="IPR036388">
    <property type="entry name" value="WH-like_DNA-bd_sf"/>
</dbReference>
<dbReference type="GeneID" id="35871685"/>